<name>A0A173SDZ7_9FIRM</name>
<dbReference type="RefSeq" id="WP_055193507.1">
    <property type="nucleotide sequence ID" value="NZ_CABIYH010000006.1"/>
</dbReference>
<reference evidence="2 3" key="1">
    <citation type="submission" date="2015-09" db="EMBL/GenBank/DDBJ databases">
        <authorList>
            <consortium name="Pathogen Informatics"/>
        </authorList>
    </citation>
    <scope>NUCLEOTIDE SEQUENCE [LARGE SCALE GENOMIC DNA]</scope>
    <source>
        <strain evidence="2 3">2789STDY5834960</strain>
    </source>
</reference>
<dbReference type="STRING" id="166486.ERS852572_00928"/>
<keyword evidence="1" id="KW-1277">Toxin-antitoxin system</keyword>
<evidence type="ECO:0000313" key="3">
    <source>
        <dbReference type="Proteomes" id="UP000095350"/>
    </source>
</evidence>
<dbReference type="Pfam" id="PF05016">
    <property type="entry name" value="ParE_toxin"/>
    <property type="match status" value="1"/>
</dbReference>
<evidence type="ECO:0000313" key="2">
    <source>
        <dbReference type="EMBL" id="CUM88553.1"/>
    </source>
</evidence>
<dbReference type="InterPro" id="IPR035093">
    <property type="entry name" value="RelE/ParE_toxin_dom_sf"/>
</dbReference>
<protein>
    <submittedName>
        <fullName evidence="2">Plasmid stabilisation system protein</fullName>
    </submittedName>
</protein>
<accession>A0A173SDZ7</accession>
<dbReference type="Gene3D" id="3.30.2310.20">
    <property type="entry name" value="RelE-like"/>
    <property type="match status" value="1"/>
</dbReference>
<organism evidence="2 3">
    <name type="scientific">Roseburia intestinalis</name>
    <dbReference type="NCBI Taxonomy" id="166486"/>
    <lineage>
        <taxon>Bacteria</taxon>
        <taxon>Bacillati</taxon>
        <taxon>Bacillota</taxon>
        <taxon>Clostridia</taxon>
        <taxon>Lachnospirales</taxon>
        <taxon>Lachnospiraceae</taxon>
        <taxon>Roseburia</taxon>
    </lineage>
</organism>
<dbReference type="InterPro" id="IPR007712">
    <property type="entry name" value="RelE/ParE_toxin"/>
</dbReference>
<dbReference type="EMBL" id="CYXZ01000006">
    <property type="protein sequence ID" value="CUM88553.1"/>
    <property type="molecule type" value="Genomic_DNA"/>
</dbReference>
<dbReference type="Proteomes" id="UP000095350">
    <property type="component" value="Unassembled WGS sequence"/>
</dbReference>
<evidence type="ECO:0000256" key="1">
    <source>
        <dbReference type="ARBA" id="ARBA00022649"/>
    </source>
</evidence>
<proteinExistence type="predicted"/>
<dbReference type="AlphaFoldDB" id="A0A173SDZ7"/>
<dbReference type="OrthoDB" id="3268478at2"/>
<dbReference type="PaxDb" id="166486-ERS852572_00928"/>
<gene>
    <name evidence="2" type="ORF">ERS852572_00928</name>
</gene>
<sequence length="118" mass="13635">MSYSIHITATAERDILRAADYIKFTLKNPTAAEHLLDAATKQINSLSDMPEKYYLVDDPVLASWKIRFIIINNYLAFYTIDKEKQTVIVVRFLYQKSNWNSILRQSFSLAAPVSPIYL</sequence>